<reference evidence="3 4" key="1">
    <citation type="submission" date="2015-04" db="EMBL/GenBank/DDBJ databases">
        <authorList>
            <person name="Syromyatnikov M.Y."/>
            <person name="Popov V.N."/>
        </authorList>
    </citation>
    <scope>NUCLEOTIDE SEQUENCE [LARGE SCALE GENOMIC DNA]</scope>
    <source>
        <strain evidence="3">WF-38-12</strain>
    </source>
</reference>
<feature type="region of interest" description="Disordered" evidence="1">
    <location>
        <begin position="66"/>
        <end position="101"/>
    </location>
</feature>
<evidence type="ECO:0000256" key="2">
    <source>
        <dbReference type="SAM" id="Phobius"/>
    </source>
</evidence>
<protein>
    <submittedName>
        <fullName evidence="3">Uncharacterized protein</fullName>
    </submittedName>
</protein>
<sequence>MAAPRRLVSITSWAVRLTPNHLARTRSPAICACSNLRVPAHNNATRLTLLPSRVFSTTLATHSASPFRLSSKEAPQKTPKNVQQQNDSEEIPEEEYEEEEHVYYSPHRPKREWPPDMSKLSPKHQLRLERKYRRRAALKYARPRWVKATKLVQWGIIIFVMIYSALFMEWGKEDEEQPFKEFRKQFFDTFNSIVSTPQPPSRKIENKEDK</sequence>
<evidence type="ECO:0000313" key="3">
    <source>
        <dbReference type="EMBL" id="CRG84745.1"/>
    </source>
</evidence>
<dbReference type="AlphaFoldDB" id="A0A0U1LNI3"/>
<keyword evidence="2" id="KW-1133">Transmembrane helix</keyword>
<feature type="transmembrane region" description="Helical" evidence="2">
    <location>
        <begin position="151"/>
        <end position="168"/>
    </location>
</feature>
<organism evidence="3 4">
    <name type="scientific">Talaromyces islandicus</name>
    <name type="common">Penicillium islandicum</name>
    <dbReference type="NCBI Taxonomy" id="28573"/>
    <lineage>
        <taxon>Eukaryota</taxon>
        <taxon>Fungi</taxon>
        <taxon>Dikarya</taxon>
        <taxon>Ascomycota</taxon>
        <taxon>Pezizomycotina</taxon>
        <taxon>Eurotiomycetes</taxon>
        <taxon>Eurotiomycetidae</taxon>
        <taxon>Eurotiales</taxon>
        <taxon>Trichocomaceae</taxon>
        <taxon>Talaromyces</taxon>
        <taxon>Talaromyces sect. Islandici</taxon>
    </lineage>
</organism>
<evidence type="ECO:0000313" key="4">
    <source>
        <dbReference type="Proteomes" id="UP000054383"/>
    </source>
</evidence>
<accession>A0A0U1LNI3</accession>
<evidence type="ECO:0000256" key="1">
    <source>
        <dbReference type="SAM" id="MobiDB-lite"/>
    </source>
</evidence>
<dbReference type="OMA" id="VLFMEWE"/>
<keyword evidence="2" id="KW-0472">Membrane</keyword>
<gene>
    <name evidence="3" type="ORF">PISL3812_01948</name>
</gene>
<dbReference type="OrthoDB" id="5278907at2759"/>
<name>A0A0U1LNI3_TALIS</name>
<dbReference type="EMBL" id="CVMT01000002">
    <property type="protein sequence ID" value="CRG84745.1"/>
    <property type="molecule type" value="Genomic_DNA"/>
</dbReference>
<dbReference type="STRING" id="28573.A0A0U1LNI3"/>
<keyword evidence="2" id="KW-0812">Transmembrane</keyword>
<feature type="compositionally biased region" description="Acidic residues" evidence="1">
    <location>
        <begin position="87"/>
        <end position="100"/>
    </location>
</feature>
<proteinExistence type="predicted"/>
<dbReference type="Proteomes" id="UP000054383">
    <property type="component" value="Unassembled WGS sequence"/>
</dbReference>
<keyword evidence="4" id="KW-1185">Reference proteome</keyword>